<name>A0AAW0GEF3_9APHY</name>
<dbReference type="Pfam" id="PF20153">
    <property type="entry name" value="DUF6535"/>
    <property type="match status" value="1"/>
</dbReference>
<keyword evidence="5" id="KW-1185">Reference proteome</keyword>
<dbReference type="InterPro" id="IPR045338">
    <property type="entry name" value="DUF6535"/>
</dbReference>
<reference evidence="4 5" key="1">
    <citation type="submission" date="2022-09" db="EMBL/GenBank/DDBJ databases">
        <authorList>
            <person name="Palmer J.M."/>
        </authorList>
    </citation>
    <scope>NUCLEOTIDE SEQUENCE [LARGE SCALE GENOMIC DNA]</scope>
    <source>
        <strain evidence="4 5">DSM 7382</strain>
    </source>
</reference>
<keyword evidence="2" id="KW-0472">Membrane</keyword>
<feature type="region of interest" description="Disordered" evidence="1">
    <location>
        <begin position="1"/>
        <end position="79"/>
    </location>
</feature>
<feature type="transmembrane region" description="Helical" evidence="2">
    <location>
        <begin position="302"/>
        <end position="327"/>
    </location>
</feature>
<comment type="caution">
    <text evidence="4">The sequence shown here is derived from an EMBL/GenBank/DDBJ whole genome shotgun (WGS) entry which is preliminary data.</text>
</comment>
<protein>
    <recommendedName>
        <fullName evidence="3">DUF6535 domain-containing protein</fullName>
    </recommendedName>
</protein>
<feature type="compositionally biased region" description="Low complexity" evidence="1">
    <location>
        <begin position="58"/>
        <end position="67"/>
    </location>
</feature>
<feature type="domain" description="DUF6535" evidence="3">
    <location>
        <begin position="118"/>
        <end position="296"/>
    </location>
</feature>
<gene>
    <name evidence="4" type="ORF">QCA50_005064</name>
</gene>
<evidence type="ECO:0000256" key="2">
    <source>
        <dbReference type="SAM" id="Phobius"/>
    </source>
</evidence>
<feature type="transmembrane region" description="Helical" evidence="2">
    <location>
        <begin position="142"/>
        <end position="159"/>
    </location>
</feature>
<accession>A0AAW0GEF3</accession>
<sequence length="726" mass="81429">MTSNSLNGAVASPLGNEVATSRSTPSSLNDRRDRQDAESIITGHSSATGNSAFSAGDSYGDGPPSESEPGEGGTDKGSLYDKIIEPQTKVQVDEHDTLFPKISDTIQRVQIEPEHKGWARLSNMVREYDEAKIRDVKEDIDTLLVFAGLFSAVLTAFVVETYDKLQDDSGDTASRALIQISAQLASLGVMGNFINSTVPSYTLTPFSPPHPFVRINTLWSCSLVISLVTASFGIFVKQWLHEYMAQETQSPLPALRIRFFRNEGLADWRVFELAAALPLLLQIALLLFLVGLSEFLRELNPVVGWVTTGILLLWIVVFIFTTLAPILSSQCPYKTPILKGALFHLRGVFYDLLKASVEFLRHPLTDIGSIKEPFFRSTTSFFHRIRDVVIDPVEHMLFLVEVFGRAWRRTVGDFSVEQPPEEYAVKSAQDFKATIGIISSSVALFPDEQLVETIGECTANIAISSIVALYKEVTSPEPNYAIANNVMAWKSTLSPDAEAALPNVLRDVLIYKLRHIQAESTIFEVWRDLIKLIIQPGTQKPLWYHLPTVIFHLLRSGKVGHGIFEHLHTIMTQDSFPNFGMYDIWDTSEVKAGVLYIDWLNAETRRRLQRIRDSEDSEEPSNRDPHTFSRESTSLCYIFSNLLLLASSEALVARKDDLKALTSEILEVLNDIPDLYSTKAVNDQMWYSREALQKIQERCREAISEALIAKLVFLWGETFRGMTHAE</sequence>
<feature type="transmembrane region" description="Helical" evidence="2">
    <location>
        <begin position="270"/>
        <end position="290"/>
    </location>
</feature>
<feature type="compositionally biased region" description="Polar residues" evidence="1">
    <location>
        <begin position="42"/>
        <end position="53"/>
    </location>
</feature>
<evidence type="ECO:0000259" key="3">
    <source>
        <dbReference type="Pfam" id="PF20153"/>
    </source>
</evidence>
<dbReference type="Proteomes" id="UP001385951">
    <property type="component" value="Unassembled WGS sequence"/>
</dbReference>
<organism evidence="4 5">
    <name type="scientific">Cerrena zonata</name>
    <dbReference type="NCBI Taxonomy" id="2478898"/>
    <lineage>
        <taxon>Eukaryota</taxon>
        <taxon>Fungi</taxon>
        <taxon>Dikarya</taxon>
        <taxon>Basidiomycota</taxon>
        <taxon>Agaricomycotina</taxon>
        <taxon>Agaricomycetes</taxon>
        <taxon>Polyporales</taxon>
        <taxon>Cerrenaceae</taxon>
        <taxon>Cerrena</taxon>
    </lineage>
</organism>
<dbReference type="AlphaFoldDB" id="A0AAW0GEF3"/>
<feature type="compositionally biased region" description="Polar residues" evidence="1">
    <location>
        <begin position="18"/>
        <end position="28"/>
    </location>
</feature>
<evidence type="ECO:0000256" key="1">
    <source>
        <dbReference type="SAM" id="MobiDB-lite"/>
    </source>
</evidence>
<evidence type="ECO:0000313" key="5">
    <source>
        <dbReference type="Proteomes" id="UP001385951"/>
    </source>
</evidence>
<dbReference type="EMBL" id="JASBNA010000005">
    <property type="protein sequence ID" value="KAK7691665.1"/>
    <property type="molecule type" value="Genomic_DNA"/>
</dbReference>
<feature type="transmembrane region" description="Helical" evidence="2">
    <location>
        <begin position="217"/>
        <end position="236"/>
    </location>
</feature>
<keyword evidence="2" id="KW-1133">Transmembrane helix</keyword>
<keyword evidence="2" id="KW-0812">Transmembrane</keyword>
<proteinExistence type="predicted"/>
<evidence type="ECO:0000313" key="4">
    <source>
        <dbReference type="EMBL" id="KAK7691665.1"/>
    </source>
</evidence>